<keyword evidence="3" id="KW-1185">Reference proteome</keyword>
<feature type="compositionally biased region" description="Basic residues" evidence="1">
    <location>
        <begin position="77"/>
        <end position="86"/>
    </location>
</feature>
<dbReference type="HOGENOM" id="CLU_1188703_0_0_11"/>
<feature type="region of interest" description="Disordered" evidence="1">
    <location>
        <begin position="1"/>
        <end position="110"/>
    </location>
</feature>
<protein>
    <submittedName>
        <fullName evidence="2">Uncharacterized protein</fullName>
    </submittedName>
</protein>
<evidence type="ECO:0000256" key="1">
    <source>
        <dbReference type="SAM" id="MobiDB-lite"/>
    </source>
</evidence>
<evidence type="ECO:0000313" key="2">
    <source>
        <dbReference type="EMBL" id="KDN82941.1"/>
    </source>
</evidence>
<evidence type="ECO:0000313" key="3">
    <source>
        <dbReference type="Proteomes" id="UP000027178"/>
    </source>
</evidence>
<organism evidence="2 3">
    <name type="scientific">Kitasatospora cheerisanensis KCTC 2395</name>
    <dbReference type="NCBI Taxonomy" id="1348663"/>
    <lineage>
        <taxon>Bacteria</taxon>
        <taxon>Bacillati</taxon>
        <taxon>Actinomycetota</taxon>
        <taxon>Actinomycetes</taxon>
        <taxon>Kitasatosporales</taxon>
        <taxon>Streptomycetaceae</taxon>
        <taxon>Kitasatospora</taxon>
    </lineage>
</organism>
<feature type="compositionally biased region" description="Low complexity" evidence="1">
    <location>
        <begin position="38"/>
        <end position="55"/>
    </location>
</feature>
<sequence length="233" mass="23119">MPDAPPEVKGLLPGRGPAGRGPGRAAGLAGAGRGAAGRAGASPAGAGEENSAAGRARPERPAKPDGRPGADPGRRTGGLRRSRARGGRGVVGRGPASRSDAGRGWGTRLGCSRTGTAGRLGAAGFRGPGFAEDAPPDGGVAPKASVNLRTTGASIVEDADRTNSPSSVSLAMTALLSKPSSLASSYTRTLATSLLSIRPGYSSAGLSLLHGRTHRVLIECSSQSRPTSISRGT</sequence>
<dbReference type="EMBL" id="JNBY01000098">
    <property type="protein sequence ID" value="KDN82941.1"/>
    <property type="molecule type" value="Genomic_DNA"/>
</dbReference>
<dbReference type="eggNOG" id="ENOG5033AB8">
    <property type="taxonomic scope" value="Bacteria"/>
</dbReference>
<reference evidence="2 3" key="1">
    <citation type="submission" date="2014-05" db="EMBL/GenBank/DDBJ databases">
        <title>Draft Genome Sequence of Kitasatospora cheerisanensis KCTC 2395.</title>
        <authorList>
            <person name="Nam D.H."/>
        </authorList>
    </citation>
    <scope>NUCLEOTIDE SEQUENCE [LARGE SCALE GENOMIC DNA]</scope>
    <source>
        <strain evidence="2 3">KCTC 2395</strain>
    </source>
</reference>
<comment type="caution">
    <text evidence="2">The sequence shown here is derived from an EMBL/GenBank/DDBJ whole genome shotgun (WGS) entry which is preliminary data.</text>
</comment>
<name>A0A066YXX1_9ACTN</name>
<feature type="compositionally biased region" description="Basic and acidic residues" evidence="1">
    <location>
        <begin position="56"/>
        <end position="74"/>
    </location>
</feature>
<dbReference type="Proteomes" id="UP000027178">
    <property type="component" value="Unassembled WGS sequence"/>
</dbReference>
<gene>
    <name evidence="2" type="ORF">KCH_53010</name>
</gene>
<dbReference type="AlphaFoldDB" id="A0A066YXX1"/>
<dbReference type="PATRIC" id="fig|1348663.4.peg.5130"/>
<accession>A0A066YXX1</accession>
<proteinExistence type="predicted"/>
<feature type="compositionally biased region" description="Gly residues" evidence="1">
    <location>
        <begin position="16"/>
        <end position="37"/>
    </location>
</feature>